<comment type="caution">
    <text evidence="2">The sequence shown here is derived from an EMBL/GenBank/DDBJ whole genome shotgun (WGS) entry which is preliminary data.</text>
</comment>
<reference evidence="2 3" key="1">
    <citation type="submission" date="2017-07" db="EMBL/GenBank/DDBJ databases">
        <title>Phylogenetic study on the rhizospheric bacterium Ochrobactrum sp. A44.</title>
        <authorList>
            <person name="Krzyzanowska D.M."/>
            <person name="Ossowicki A."/>
            <person name="Rajewska M."/>
            <person name="Maciag T."/>
            <person name="Kaczynski Z."/>
            <person name="Czerwicka M."/>
            <person name="Jafra S."/>
        </authorList>
    </citation>
    <scope>NUCLEOTIDE SEQUENCE [LARGE SCALE GENOMIC DNA]</scope>
    <source>
        <strain evidence="2 3">OgA9a</strain>
    </source>
</reference>
<evidence type="ECO:0000259" key="1">
    <source>
        <dbReference type="PROSITE" id="PS51831"/>
    </source>
</evidence>
<evidence type="ECO:0000313" key="3">
    <source>
        <dbReference type="Proteomes" id="UP000216478"/>
    </source>
</evidence>
<gene>
    <name evidence="2" type="ORF">CEV33_3991</name>
</gene>
<sequence length="223" mass="24369">MTFQPFTPFDALAEQLLPHALGAKADGSHDLSHITRVWKNAAAIQKAEGGNAEILFAAALLHDCVSVEKNSPDRHRASGLAAEKASNLLRELGWNEERIAATAHVIEAHSFSANIETRTLEAKILQDADRLDAIGVIGAARCFYIAGRMGSALYDSTDPMAENRPLDDKIYALDHFRTKLFKLASGFKTETGSQMAADRHEKLEAIFNDFLNEAGYSSASRKV</sequence>
<evidence type="ECO:0000313" key="2">
    <source>
        <dbReference type="EMBL" id="OYR16867.1"/>
    </source>
</evidence>
<feature type="domain" description="HD" evidence="1">
    <location>
        <begin position="30"/>
        <end position="134"/>
    </location>
</feature>
<dbReference type="RefSeq" id="WP_094539029.1">
    <property type="nucleotide sequence ID" value="NZ_JBHEER010000004.1"/>
</dbReference>
<dbReference type="PANTHER" id="PTHR33594:SF1">
    <property type="entry name" value="HD_PDEASE DOMAIN-CONTAINING PROTEIN"/>
    <property type="match status" value="1"/>
</dbReference>
<dbReference type="Proteomes" id="UP000216478">
    <property type="component" value="Unassembled WGS sequence"/>
</dbReference>
<dbReference type="InterPro" id="IPR006674">
    <property type="entry name" value="HD_domain"/>
</dbReference>
<dbReference type="EMBL" id="NNRL01000148">
    <property type="protein sequence ID" value="OYR16867.1"/>
    <property type="molecule type" value="Genomic_DNA"/>
</dbReference>
<keyword evidence="3" id="KW-1185">Reference proteome</keyword>
<proteinExistence type="predicted"/>
<dbReference type="SMART" id="SM00471">
    <property type="entry name" value="HDc"/>
    <property type="match status" value="1"/>
</dbReference>
<organism evidence="2 3">
    <name type="scientific">Brucella grignonensis</name>
    <dbReference type="NCBI Taxonomy" id="94627"/>
    <lineage>
        <taxon>Bacteria</taxon>
        <taxon>Pseudomonadati</taxon>
        <taxon>Pseudomonadota</taxon>
        <taxon>Alphaproteobacteria</taxon>
        <taxon>Hyphomicrobiales</taxon>
        <taxon>Brucellaceae</taxon>
        <taxon>Brucella/Ochrobactrum group</taxon>
        <taxon>Brucella</taxon>
    </lineage>
</organism>
<accession>A0A256FPV8</accession>
<dbReference type="OrthoDB" id="9797344at2"/>
<dbReference type="CDD" id="cd00077">
    <property type="entry name" value="HDc"/>
    <property type="match status" value="1"/>
</dbReference>
<dbReference type="PROSITE" id="PS51831">
    <property type="entry name" value="HD"/>
    <property type="match status" value="1"/>
</dbReference>
<dbReference type="Pfam" id="PF01966">
    <property type="entry name" value="HD"/>
    <property type="match status" value="1"/>
</dbReference>
<dbReference type="SUPFAM" id="SSF109604">
    <property type="entry name" value="HD-domain/PDEase-like"/>
    <property type="match status" value="1"/>
</dbReference>
<dbReference type="InterPro" id="IPR003607">
    <property type="entry name" value="HD/PDEase_dom"/>
</dbReference>
<protein>
    <submittedName>
        <fullName evidence="2">HD domain protein</fullName>
    </submittedName>
</protein>
<dbReference type="PANTHER" id="PTHR33594">
    <property type="entry name" value="SUPERFAMILY HYDROLASE, PUTATIVE (AFU_ORTHOLOGUE AFUA_1G03035)-RELATED"/>
    <property type="match status" value="1"/>
</dbReference>
<dbReference type="Gene3D" id="1.10.3210.50">
    <property type="match status" value="1"/>
</dbReference>
<name>A0A256FPV8_9HYPH</name>
<dbReference type="AlphaFoldDB" id="A0A256FPV8"/>